<gene>
    <name evidence="6" type="ORF">ACFPM8_04415</name>
</gene>
<dbReference type="SUPFAM" id="SSF52172">
    <property type="entry name" value="CheY-like"/>
    <property type="match status" value="1"/>
</dbReference>
<reference evidence="7" key="1">
    <citation type="journal article" date="2019" name="Int. J. Syst. Evol. Microbiol.">
        <title>The Global Catalogue of Microorganisms (GCM) 10K type strain sequencing project: providing services to taxonomists for standard genome sequencing and annotation.</title>
        <authorList>
            <consortium name="The Broad Institute Genomics Platform"/>
            <consortium name="The Broad Institute Genome Sequencing Center for Infectious Disease"/>
            <person name="Wu L."/>
            <person name="Ma J."/>
        </authorList>
    </citation>
    <scope>NUCLEOTIDE SEQUENCE [LARGE SCALE GENOMIC DNA]</scope>
    <source>
        <strain evidence="7">JCM 17066</strain>
    </source>
</reference>
<name>A0ABW0M8J4_9BURK</name>
<dbReference type="CDD" id="cd06170">
    <property type="entry name" value="LuxR_C_like"/>
    <property type="match status" value="1"/>
</dbReference>
<comment type="caution">
    <text evidence="6">The sequence shown here is derived from an EMBL/GenBank/DDBJ whole genome shotgun (WGS) entry which is preliminary data.</text>
</comment>
<dbReference type="SUPFAM" id="SSF46894">
    <property type="entry name" value="C-terminal effector domain of the bipartite response regulators"/>
    <property type="match status" value="1"/>
</dbReference>
<evidence type="ECO:0000256" key="2">
    <source>
        <dbReference type="ARBA" id="ARBA00023125"/>
    </source>
</evidence>
<dbReference type="InterPro" id="IPR000792">
    <property type="entry name" value="Tscrpt_reg_LuxR_C"/>
</dbReference>
<evidence type="ECO:0000313" key="6">
    <source>
        <dbReference type="EMBL" id="MFC5473191.1"/>
    </source>
</evidence>
<dbReference type="CDD" id="cd17535">
    <property type="entry name" value="REC_NarL-like"/>
    <property type="match status" value="1"/>
</dbReference>
<dbReference type="InterPro" id="IPR001789">
    <property type="entry name" value="Sig_transdc_resp-reg_receiver"/>
</dbReference>
<dbReference type="PROSITE" id="PS50043">
    <property type="entry name" value="HTH_LUXR_2"/>
    <property type="match status" value="1"/>
</dbReference>
<evidence type="ECO:0000256" key="1">
    <source>
        <dbReference type="ARBA" id="ARBA00022553"/>
    </source>
</evidence>
<feature type="domain" description="HTH luxR-type" evidence="4">
    <location>
        <begin position="158"/>
        <end position="223"/>
    </location>
</feature>
<dbReference type="Gene3D" id="3.40.50.2300">
    <property type="match status" value="1"/>
</dbReference>
<evidence type="ECO:0000259" key="4">
    <source>
        <dbReference type="PROSITE" id="PS50043"/>
    </source>
</evidence>
<dbReference type="SMART" id="SM00421">
    <property type="entry name" value="HTH_LUXR"/>
    <property type="match status" value="1"/>
</dbReference>
<comment type="caution">
    <text evidence="3">Lacks conserved residue(s) required for the propagation of feature annotation.</text>
</comment>
<dbReference type="EMBL" id="JBHSMT010000008">
    <property type="protein sequence ID" value="MFC5473191.1"/>
    <property type="molecule type" value="Genomic_DNA"/>
</dbReference>
<accession>A0ABW0M8J4</accession>
<dbReference type="Pfam" id="PF00196">
    <property type="entry name" value="GerE"/>
    <property type="match status" value="1"/>
</dbReference>
<organism evidence="6 7">
    <name type="scientific">Paraherbaspirillum soli</name>
    <dbReference type="NCBI Taxonomy" id="631222"/>
    <lineage>
        <taxon>Bacteria</taxon>
        <taxon>Pseudomonadati</taxon>
        <taxon>Pseudomonadota</taxon>
        <taxon>Betaproteobacteria</taxon>
        <taxon>Burkholderiales</taxon>
        <taxon>Oxalobacteraceae</taxon>
        <taxon>Paraherbaspirillum</taxon>
    </lineage>
</organism>
<protein>
    <submittedName>
        <fullName evidence="6">Response regulator</fullName>
    </submittedName>
</protein>
<dbReference type="PANTHER" id="PTHR43214">
    <property type="entry name" value="TWO-COMPONENT RESPONSE REGULATOR"/>
    <property type="match status" value="1"/>
</dbReference>
<keyword evidence="7" id="KW-1185">Reference proteome</keyword>
<keyword evidence="2" id="KW-0238">DNA-binding</keyword>
<dbReference type="PANTHER" id="PTHR43214:SF17">
    <property type="entry name" value="TRANSCRIPTIONAL REGULATORY PROTEIN RCSB"/>
    <property type="match status" value="1"/>
</dbReference>
<dbReference type="RefSeq" id="WP_378995353.1">
    <property type="nucleotide sequence ID" value="NZ_JBHSMT010000008.1"/>
</dbReference>
<dbReference type="PROSITE" id="PS50110">
    <property type="entry name" value="RESPONSE_REGULATORY"/>
    <property type="match status" value="1"/>
</dbReference>
<evidence type="ECO:0000313" key="7">
    <source>
        <dbReference type="Proteomes" id="UP001596045"/>
    </source>
</evidence>
<dbReference type="InterPro" id="IPR036388">
    <property type="entry name" value="WH-like_DNA-bd_sf"/>
</dbReference>
<dbReference type="Gene3D" id="1.10.10.10">
    <property type="entry name" value="Winged helix-like DNA-binding domain superfamily/Winged helix DNA-binding domain"/>
    <property type="match status" value="1"/>
</dbReference>
<dbReference type="PRINTS" id="PR00038">
    <property type="entry name" value="HTHLUXR"/>
</dbReference>
<dbReference type="InterPro" id="IPR039420">
    <property type="entry name" value="WalR-like"/>
</dbReference>
<dbReference type="Pfam" id="PF00072">
    <property type="entry name" value="Response_reg"/>
    <property type="match status" value="1"/>
</dbReference>
<dbReference type="InterPro" id="IPR016032">
    <property type="entry name" value="Sig_transdc_resp-reg_C-effctor"/>
</dbReference>
<proteinExistence type="predicted"/>
<dbReference type="SMART" id="SM00448">
    <property type="entry name" value="REC"/>
    <property type="match status" value="1"/>
</dbReference>
<evidence type="ECO:0000256" key="3">
    <source>
        <dbReference type="PROSITE-ProRule" id="PRU00169"/>
    </source>
</evidence>
<dbReference type="InterPro" id="IPR011006">
    <property type="entry name" value="CheY-like_superfamily"/>
</dbReference>
<evidence type="ECO:0000259" key="5">
    <source>
        <dbReference type="PROSITE" id="PS50110"/>
    </source>
</evidence>
<feature type="domain" description="Response regulatory" evidence="5">
    <location>
        <begin position="23"/>
        <end position="142"/>
    </location>
</feature>
<dbReference type="InterPro" id="IPR058245">
    <property type="entry name" value="NreC/VraR/RcsB-like_REC"/>
</dbReference>
<keyword evidence="1" id="KW-0597">Phosphoprotein</keyword>
<dbReference type="Proteomes" id="UP001596045">
    <property type="component" value="Unassembled WGS sequence"/>
</dbReference>
<sequence length="257" mass="28427">MNGLMPGPVHDQFCNLQREINLKIVLADDHPLILAGVSTYIHRLPGCRVVATAASSDELINCLELIPCDLVITEFSMPMARIGDGLYLLSYIKRHYPKKWVIVLTMNEIPAVLYQISHSGVNGLLHKSDETPEIGKAIQSVSCKKPYMGSALRMLLQHGHDARIPTPRETEVLRLYAAGHNLDEISARLSRSKKTISLQKAAVMKKLGLRNDIALGRYCAAVSGDTNAQPESADWPFPRCLATLHTPWIRGAGGRMR</sequence>